<evidence type="ECO:0000313" key="1">
    <source>
        <dbReference type="EMBL" id="MDR6293403.1"/>
    </source>
</evidence>
<gene>
    <name evidence="1" type="ORF">E9232_005954</name>
</gene>
<reference evidence="1 2" key="1">
    <citation type="submission" date="2023-07" db="EMBL/GenBank/DDBJ databases">
        <title>Sorghum-associated microbial communities from plants grown in Nebraska, USA.</title>
        <authorList>
            <person name="Schachtman D."/>
        </authorList>
    </citation>
    <scope>NUCLEOTIDE SEQUENCE [LARGE SCALE GENOMIC DNA]</scope>
    <source>
        <strain evidence="1 2">584</strain>
    </source>
</reference>
<dbReference type="Proteomes" id="UP001262410">
    <property type="component" value="Unassembled WGS sequence"/>
</dbReference>
<organism evidence="1 2">
    <name type="scientific">Inquilinus ginsengisoli</name>
    <dbReference type="NCBI Taxonomy" id="363840"/>
    <lineage>
        <taxon>Bacteria</taxon>
        <taxon>Pseudomonadati</taxon>
        <taxon>Pseudomonadota</taxon>
        <taxon>Alphaproteobacteria</taxon>
        <taxon>Rhodospirillales</taxon>
        <taxon>Rhodospirillaceae</taxon>
        <taxon>Inquilinus</taxon>
    </lineage>
</organism>
<accession>A0ABU1JXQ2</accession>
<name>A0ABU1JXQ2_9PROT</name>
<dbReference type="EMBL" id="JAVDPW010000012">
    <property type="protein sequence ID" value="MDR6293403.1"/>
    <property type="molecule type" value="Genomic_DNA"/>
</dbReference>
<sequence>MTGASDAAELARLRALILASRAVACGMVHESVPRDAAGQPLPHAVEPDGYARPALCSAMRRGTQLACSHSAARLPLRQAIEALQARDGADAAALETLLEDWIRLDAALGTLDHRRYAAETRLADAVRTGTAGTVDGERSIAALVQEHRDLARGLDALKDRVLAAIDRSGC</sequence>
<proteinExistence type="predicted"/>
<protein>
    <submittedName>
        <fullName evidence="1">Uncharacterized protein</fullName>
    </submittedName>
</protein>
<comment type="caution">
    <text evidence="1">The sequence shown here is derived from an EMBL/GenBank/DDBJ whole genome shotgun (WGS) entry which is preliminary data.</text>
</comment>
<dbReference type="RefSeq" id="WP_309800354.1">
    <property type="nucleotide sequence ID" value="NZ_JAVDPW010000012.1"/>
</dbReference>
<evidence type="ECO:0000313" key="2">
    <source>
        <dbReference type="Proteomes" id="UP001262410"/>
    </source>
</evidence>
<keyword evidence="2" id="KW-1185">Reference proteome</keyword>